<evidence type="ECO:0000256" key="1">
    <source>
        <dbReference type="SAM" id="Coils"/>
    </source>
</evidence>
<dbReference type="InterPro" id="IPR013218">
    <property type="entry name" value="Dsn1/Mis13"/>
</dbReference>
<dbReference type="PANTHER" id="PTHR14778:SF2">
    <property type="entry name" value="KINETOCHORE-ASSOCIATED PROTEIN DSN1 HOMOLOG"/>
    <property type="match status" value="1"/>
</dbReference>
<feature type="region of interest" description="Disordered" evidence="2">
    <location>
        <begin position="440"/>
        <end position="464"/>
    </location>
</feature>
<protein>
    <submittedName>
        <fullName evidence="3">Kinetochore protein Mis13/DSN1</fullName>
    </submittedName>
</protein>
<reference evidence="3 4" key="1">
    <citation type="submission" date="2015-04" db="EMBL/GenBank/DDBJ databases">
        <authorList>
            <person name="Syromyatnikov M.Y."/>
            <person name="Popov V.N."/>
        </authorList>
    </citation>
    <scope>NUCLEOTIDE SEQUENCE [LARGE SCALE GENOMIC DNA]</scope>
    <source>
        <strain evidence="3">WF-38-12</strain>
    </source>
</reference>
<gene>
    <name evidence="3" type="ORF">PISL3812_03166</name>
</gene>
<evidence type="ECO:0000313" key="3">
    <source>
        <dbReference type="EMBL" id="CRG86163.1"/>
    </source>
</evidence>
<feature type="compositionally biased region" description="Basic and acidic residues" evidence="2">
    <location>
        <begin position="225"/>
        <end position="235"/>
    </location>
</feature>
<dbReference type="GO" id="GO:0000444">
    <property type="term" value="C:MIS12/MIND type complex"/>
    <property type="evidence" value="ECO:0007669"/>
    <property type="project" value="InterPro"/>
</dbReference>
<feature type="region of interest" description="Disordered" evidence="2">
    <location>
        <begin position="511"/>
        <end position="551"/>
    </location>
</feature>
<feature type="compositionally biased region" description="Low complexity" evidence="2">
    <location>
        <begin position="24"/>
        <end position="37"/>
    </location>
</feature>
<feature type="coiled-coil region" evidence="1">
    <location>
        <begin position="357"/>
        <end position="384"/>
    </location>
</feature>
<feature type="region of interest" description="Disordered" evidence="2">
    <location>
        <begin position="1"/>
        <end position="260"/>
    </location>
</feature>
<proteinExistence type="predicted"/>
<keyword evidence="4" id="KW-1185">Reference proteome</keyword>
<dbReference type="PANTHER" id="PTHR14778">
    <property type="entry name" value="KINETOCHORE-ASSOCIATED PROTEIN DSN1 HOMOLOG"/>
    <property type="match status" value="1"/>
</dbReference>
<evidence type="ECO:0000256" key="2">
    <source>
        <dbReference type="SAM" id="MobiDB-lite"/>
    </source>
</evidence>
<dbReference type="STRING" id="28573.A0A0U1LRY8"/>
<feature type="region of interest" description="Disordered" evidence="2">
    <location>
        <begin position="391"/>
        <end position="411"/>
    </location>
</feature>
<dbReference type="OrthoDB" id="3364649at2759"/>
<evidence type="ECO:0000313" key="4">
    <source>
        <dbReference type="Proteomes" id="UP000054383"/>
    </source>
</evidence>
<dbReference type="EMBL" id="CVMT01000002">
    <property type="protein sequence ID" value="CRG86163.1"/>
    <property type="molecule type" value="Genomic_DNA"/>
</dbReference>
<dbReference type="GO" id="GO:0007059">
    <property type="term" value="P:chromosome segregation"/>
    <property type="evidence" value="ECO:0007669"/>
    <property type="project" value="InterPro"/>
</dbReference>
<accession>A0A0U1LRY8</accession>
<feature type="compositionally biased region" description="Polar residues" evidence="2">
    <location>
        <begin position="189"/>
        <end position="201"/>
    </location>
</feature>
<feature type="compositionally biased region" description="Basic and acidic residues" evidence="2">
    <location>
        <begin position="46"/>
        <end position="57"/>
    </location>
</feature>
<dbReference type="Pfam" id="PF08202">
    <property type="entry name" value="MIS13"/>
    <property type="match status" value="1"/>
</dbReference>
<name>A0A0U1LRY8_TALIS</name>
<keyword evidence="1" id="KW-0175">Coiled coil</keyword>
<feature type="compositionally biased region" description="Basic and acidic residues" evidence="2">
    <location>
        <begin position="511"/>
        <end position="524"/>
    </location>
</feature>
<dbReference type="GO" id="GO:0051301">
    <property type="term" value="P:cell division"/>
    <property type="evidence" value="ECO:0007669"/>
    <property type="project" value="InterPro"/>
</dbReference>
<dbReference type="OMA" id="RAMGDKP"/>
<sequence length="563" mass="62276">MTVAVLTTTTTSTHRQPLRVIDMAASQARPASSSAQSNGDRRRGRRISERPYEKENGIDENATQEKPMRSVNKRNAALYDEDDEGFKFTRAVAPKKPKLVSESTSTNEITAEKTTHPQSKRGRPPKTQTARGTGALVGEDAAVSTSNRRPSRRRSGRDSLEPETQTGKRVNGKRTEEPPSHTPKRGRPSKSQPTNHNNFQSPDDDRQGGGTKIALPVADTPVIRRNKEMRQERAGKGQRRSSLGMRGRRASSLIDSGTSNAIPHKEVSTAEFYKHIASEGLPEPRRMKQLLTWCATRAMDKKPSRSSSVDDDARREARVIKEQLIDDFANKSALSDWFSREDAPTPTVVVKKPNPKNIQNAEKIKKLEEQILRLQTEKQALKALLRPPSIPALGSSASQQIPEEDSSSKNKQRIDIAALDPGQRSIIGTVGLESLRINHSSQDGKAIPQPSSTNPPLPPATVSSRLSHITSSLAPTLDSFASGLHDIDIFRSAADRISSEVLRVCSQRLEERDARNAARAREFEGSDQDDKDSDKDSLHTQHTRRPREDVSVILGALSRVERR</sequence>
<dbReference type="Proteomes" id="UP000054383">
    <property type="component" value="Unassembled WGS sequence"/>
</dbReference>
<organism evidence="3 4">
    <name type="scientific">Talaromyces islandicus</name>
    <name type="common">Penicillium islandicum</name>
    <dbReference type="NCBI Taxonomy" id="28573"/>
    <lineage>
        <taxon>Eukaryota</taxon>
        <taxon>Fungi</taxon>
        <taxon>Dikarya</taxon>
        <taxon>Ascomycota</taxon>
        <taxon>Pezizomycotina</taxon>
        <taxon>Eurotiomycetes</taxon>
        <taxon>Eurotiomycetidae</taxon>
        <taxon>Eurotiales</taxon>
        <taxon>Trichocomaceae</taxon>
        <taxon>Talaromyces</taxon>
        <taxon>Talaromyces sect. Islandici</taxon>
    </lineage>
</organism>
<dbReference type="AlphaFoldDB" id="A0A0U1LRY8"/>